<dbReference type="EMBL" id="JACHGT010000029">
    <property type="protein sequence ID" value="MBB6040000.1"/>
    <property type="molecule type" value="Genomic_DNA"/>
</dbReference>
<sequence length="79" mass="8344">MRVFDDGTVGYSSHSTPERPSRPGRRKRAREGAPQRHPLAVDVSSNASIELPGSVAREGADAAAVLARVNSTPYSSVPS</sequence>
<evidence type="ECO:0000256" key="1">
    <source>
        <dbReference type="SAM" id="MobiDB-lite"/>
    </source>
</evidence>
<organism evidence="2 3">
    <name type="scientific">Phytomonospora endophytica</name>
    <dbReference type="NCBI Taxonomy" id="714109"/>
    <lineage>
        <taxon>Bacteria</taxon>
        <taxon>Bacillati</taxon>
        <taxon>Actinomycetota</taxon>
        <taxon>Actinomycetes</taxon>
        <taxon>Micromonosporales</taxon>
        <taxon>Micromonosporaceae</taxon>
        <taxon>Phytomonospora</taxon>
    </lineage>
</organism>
<keyword evidence="3" id="KW-1185">Reference proteome</keyword>
<evidence type="ECO:0000313" key="2">
    <source>
        <dbReference type="EMBL" id="MBB6040000.1"/>
    </source>
</evidence>
<dbReference type="Proteomes" id="UP000548476">
    <property type="component" value="Unassembled WGS sequence"/>
</dbReference>
<reference evidence="2 3" key="1">
    <citation type="submission" date="2020-08" db="EMBL/GenBank/DDBJ databases">
        <title>Genomic Encyclopedia of Type Strains, Phase IV (KMG-IV): sequencing the most valuable type-strain genomes for metagenomic binning, comparative biology and taxonomic classification.</title>
        <authorList>
            <person name="Goeker M."/>
        </authorList>
    </citation>
    <scope>NUCLEOTIDE SEQUENCE [LARGE SCALE GENOMIC DNA]</scope>
    <source>
        <strain evidence="2 3">YIM 65646</strain>
    </source>
</reference>
<comment type="caution">
    <text evidence="2">The sequence shown here is derived from an EMBL/GenBank/DDBJ whole genome shotgun (WGS) entry which is preliminary data.</text>
</comment>
<dbReference type="AlphaFoldDB" id="A0A841G7F4"/>
<feature type="region of interest" description="Disordered" evidence="1">
    <location>
        <begin position="1"/>
        <end position="37"/>
    </location>
</feature>
<dbReference type="RefSeq" id="WP_184793071.1">
    <property type="nucleotide sequence ID" value="NZ_BONT01000117.1"/>
</dbReference>
<protein>
    <submittedName>
        <fullName evidence="2">Uncharacterized protein</fullName>
    </submittedName>
</protein>
<name>A0A841G7F4_9ACTN</name>
<accession>A0A841G7F4</accession>
<evidence type="ECO:0000313" key="3">
    <source>
        <dbReference type="Proteomes" id="UP000548476"/>
    </source>
</evidence>
<proteinExistence type="predicted"/>
<gene>
    <name evidence="2" type="ORF">HNR73_007899</name>
</gene>